<proteinExistence type="predicted"/>
<reference evidence="2" key="1">
    <citation type="submission" date="2016-12" db="EMBL/GenBank/DDBJ databases">
        <authorList>
            <person name="Varghese N."/>
            <person name="Submissions S."/>
        </authorList>
    </citation>
    <scope>NUCLEOTIDE SEQUENCE [LARGE SCALE GENOMIC DNA]</scope>
    <source>
        <strain evidence="2">DSM 13020</strain>
    </source>
</reference>
<accession>A0A1M7TI03</accession>
<sequence length="15" mass="1553">MTFRGAVEGERGEGG</sequence>
<evidence type="ECO:0000313" key="1">
    <source>
        <dbReference type="EMBL" id="SHN70357.1"/>
    </source>
</evidence>
<evidence type="ECO:0000313" key="2">
    <source>
        <dbReference type="Proteomes" id="UP000184207"/>
    </source>
</evidence>
<organism evidence="1 2">
    <name type="scientific">Fervidobacterium gondwanense DSM 13020</name>
    <dbReference type="NCBI Taxonomy" id="1121883"/>
    <lineage>
        <taxon>Bacteria</taxon>
        <taxon>Thermotogati</taxon>
        <taxon>Thermotogota</taxon>
        <taxon>Thermotogae</taxon>
        <taxon>Thermotogales</taxon>
        <taxon>Fervidobacteriaceae</taxon>
        <taxon>Fervidobacterium</taxon>
    </lineage>
</organism>
<protein>
    <submittedName>
        <fullName evidence="1">Uncharacterized protein</fullName>
    </submittedName>
</protein>
<keyword evidence="2" id="KW-1185">Reference proteome</keyword>
<dbReference type="EMBL" id="FRDJ01000020">
    <property type="protein sequence ID" value="SHN70357.1"/>
    <property type="molecule type" value="Genomic_DNA"/>
</dbReference>
<gene>
    <name evidence="1" type="ORF">SAMN02745226_02022</name>
</gene>
<dbReference type="Proteomes" id="UP000184207">
    <property type="component" value="Unassembled WGS sequence"/>
</dbReference>
<name>A0A1M7TI03_FERGO</name>